<dbReference type="EMBL" id="MU002072">
    <property type="protein sequence ID" value="KAF2790467.1"/>
    <property type="molecule type" value="Genomic_DNA"/>
</dbReference>
<gene>
    <name evidence="3" type="ORF">K505DRAFT_327567</name>
</gene>
<dbReference type="OrthoDB" id="2519291at2759"/>
<accession>A0A6A6X3H5</accession>
<dbReference type="Gene3D" id="3.30.70.100">
    <property type="match status" value="1"/>
</dbReference>
<organism evidence="3 4">
    <name type="scientific">Melanomma pulvis-pyrius CBS 109.77</name>
    <dbReference type="NCBI Taxonomy" id="1314802"/>
    <lineage>
        <taxon>Eukaryota</taxon>
        <taxon>Fungi</taxon>
        <taxon>Dikarya</taxon>
        <taxon>Ascomycota</taxon>
        <taxon>Pezizomycotina</taxon>
        <taxon>Dothideomycetes</taxon>
        <taxon>Pleosporomycetidae</taxon>
        <taxon>Pleosporales</taxon>
        <taxon>Melanommataceae</taxon>
        <taxon>Melanomma</taxon>
    </lineage>
</organism>
<evidence type="ECO:0000256" key="1">
    <source>
        <dbReference type="ARBA" id="ARBA00005986"/>
    </source>
</evidence>
<protein>
    <recommendedName>
        <fullName evidence="2">EthD domain-containing protein</fullName>
    </recommendedName>
</protein>
<proteinExistence type="inferred from homology"/>
<evidence type="ECO:0000313" key="3">
    <source>
        <dbReference type="EMBL" id="KAF2790467.1"/>
    </source>
</evidence>
<dbReference type="AlphaFoldDB" id="A0A6A6X3H5"/>
<dbReference type="Proteomes" id="UP000799757">
    <property type="component" value="Unassembled WGS sequence"/>
</dbReference>
<reference evidence="3" key="1">
    <citation type="journal article" date="2020" name="Stud. Mycol.">
        <title>101 Dothideomycetes genomes: a test case for predicting lifestyles and emergence of pathogens.</title>
        <authorList>
            <person name="Haridas S."/>
            <person name="Albert R."/>
            <person name="Binder M."/>
            <person name="Bloem J."/>
            <person name="Labutti K."/>
            <person name="Salamov A."/>
            <person name="Andreopoulos B."/>
            <person name="Baker S."/>
            <person name="Barry K."/>
            <person name="Bills G."/>
            <person name="Bluhm B."/>
            <person name="Cannon C."/>
            <person name="Castanera R."/>
            <person name="Culley D."/>
            <person name="Daum C."/>
            <person name="Ezra D."/>
            <person name="Gonzalez J."/>
            <person name="Henrissat B."/>
            <person name="Kuo A."/>
            <person name="Liang C."/>
            <person name="Lipzen A."/>
            <person name="Lutzoni F."/>
            <person name="Magnuson J."/>
            <person name="Mondo S."/>
            <person name="Nolan M."/>
            <person name="Ohm R."/>
            <person name="Pangilinan J."/>
            <person name="Park H.-J."/>
            <person name="Ramirez L."/>
            <person name="Alfaro M."/>
            <person name="Sun H."/>
            <person name="Tritt A."/>
            <person name="Yoshinaga Y."/>
            <person name="Zwiers L.-H."/>
            <person name="Turgeon B."/>
            <person name="Goodwin S."/>
            <person name="Spatafora J."/>
            <person name="Crous P."/>
            <person name="Grigoriev I."/>
        </authorList>
    </citation>
    <scope>NUCLEOTIDE SEQUENCE</scope>
    <source>
        <strain evidence="3">CBS 109.77</strain>
    </source>
</reference>
<comment type="similarity">
    <text evidence="1">Belongs to the tpcK family.</text>
</comment>
<dbReference type="GO" id="GO:0016491">
    <property type="term" value="F:oxidoreductase activity"/>
    <property type="evidence" value="ECO:0007669"/>
    <property type="project" value="InterPro"/>
</dbReference>
<evidence type="ECO:0000259" key="2">
    <source>
        <dbReference type="Pfam" id="PF07110"/>
    </source>
</evidence>
<dbReference type="Pfam" id="PF07110">
    <property type="entry name" value="EthD"/>
    <property type="match status" value="1"/>
</dbReference>
<dbReference type="InterPro" id="IPR009799">
    <property type="entry name" value="EthD_dom"/>
</dbReference>
<keyword evidence="4" id="KW-1185">Reference proteome</keyword>
<feature type="domain" description="EthD" evidence="2">
    <location>
        <begin position="12"/>
        <end position="109"/>
    </location>
</feature>
<evidence type="ECO:0000313" key="4">
    <source>
        <dbReference type="Proteomes" id="UP000799757"/>
    </source>
</evidence>
<sequence length="124" mass="13559">MPFTIAAFVTRKPDISPVDFKSAYEKHLSILKEATGDSYADSVTRHYVKRVKADPTGEKPLTFTGSEQTFGYDLVVFFTFADEAAAGVFQEKYGAAQEKIAGDAGAFAQLDKFRVIGFEDAISS</sequence>
<name>A0A6A6X3H5_9PLEO</name>